<evidence type="ECO:0000313" key="3">
    <source>
        <dbReference type="Proteomes" id="UP000292052"/>
    </source>
</evidence>
<gene>
    <name evidence="2" type="ORF">BDFB_002880</name>
</gene>
<dbReference type="InterPro" id="IPR009348">
    <property type="entry name" value="NPR2-like"/>
</dbReference>
<dbReference type="AlphaFoldDB" id="A0A482VBZ9"/>
<dbReference type="OrthoDB" id="338854at2759"/>
<dbReference type="GO" id="GO:1990130">
    <property type="term" value="C:GATOR1 complex"/>
    <property type="evidence" value="ECO:0007669"/>
    <property type="project" value="TreeGrafter"/>
</dbReference>
<dbReference type="GO" id="GO:0010508">
    <property type="term" value="P:positive regulation of autophagy"/>
    <property type="evidence" value="ECO:0007669"/>
    <property type="project" value="TreeGrafter"/>
</dbReference>
<organism evidence="2 3">
    <name type="scientific">Asbolus verrucosus</name>
    <name type="common">Desert ironclad beetle</name>
    <dbReference type="NCBI Taxonomy" id="1661398"/>
    <lineage>
        <taxon>Eukaryota</taxon>
        <taxon>Metazoa</taxon>
        <taxon>Ecdysozoa</taxon>
        <taxon>Arthropoda</taxon>
        <taxon>Hexapoda</taxon>
        <taxon>Insecta</taxon>
        <taxon>Pterygota</taxon>
        <taxon>Neoptera</taxon>
        <taxon>Endopterygota</taxon>
        <taxon>Coleoptera</taxon>
        <taxon>Polyphaga</taxon>
        <taxon>Cucujiformia</taxon>
        <taxon>Tenebrionidae</taxon>
        <taxon>Pimeliinae</taxon>
        <taxon>Asbolus</taxon>
    </lineage>
</organism>
<accession>A0A482VBZ9</accession>
<evidence type="ECO:0000256" key="1">
    <source>
        <dbReference type="ARBA" id="ARBA00008433"/>
    </source>
</evidence>
<sequence>MENIGYVSNHFEPNGQEGPIRCIFFCEFHPTAGPIISCQEPEQYISKELFDSVSVYIITKAELQRSTITVTLSDYKILGFPVRIDDKKYPRNAYHFNLCLVCDSNVRTVHYEPVVTKLSDYLMAMEIESNFLSSGKASTKLAPILKQVIEELNTKGECALTEGPTATHLKVVHIRSDPSPVADHQVPVFIKELPNQQWDLTTQQVTPYIDGFNHVARIAALSDVENNLVKACMQNLVYYGVVALVPLFQYGNVYCTTPHLKLLAHDINLQSRCLKYVAASQRQLPNFRDVFRMFAAMTRGTTIRDLCLRFNPSNLRVNERKLVQFGVLEGLIRRVHKYPILLSESSELQKSLSGAANLDEICCATCVTTQQLEDQLERDHNVVLLWK</sequence>
<name>A0A482VBZ9_ASBVE</name>
<dbReference type="STRING" id="1661398.A0A482VBZ9"/>
<protein>
    <submittedName>
        <fullName evidence="2">Nitrogen permease regulator 2-like protein</fullName>
    </submittedName>
</protein>
<dbReference type="PANTHER" id="PTHR12991">
    <property type="entry name" value="NITROGEN PERMEASE REGULATOR 2/TUMOR SUPPRESSOR CANDIDATE 4"/>
    <property type="match status" value="1"/>
</dbReference>
<dbReference type="GO" id="GO:0005096">
    <property type="term" value="F:GTPase activator activity"/>
    <property type="evidence" value="ECO:0007669"/>
    <property type="project" value="TreeGrafter"/>
</dbReference>
<dbReference type="GO" id="GO:0005774">
    <property type="term" value="C:vacuolar membrane"/>
    <property type="evidence" value="ECO:0007669"/>
    <property type="project" value="TreeGrafter"/>
</dbReference>
<dbReference type="EMBL" id="QDEB01116935">
    <property type="protein sequence ID" value="RZB40671.1"/>
    <property type="molecule type" value="Genomic_DNA"/>
</dbReference>
<comment type="caution">
    <text evidence="2">The sequence shown here is derived from an EMBL/GenBank/DDBJ whole genome shotgun (WGS) entry which is preliminary data.</text>
</comment>
<proteinExistence type="inferred from homology"/>
<reference evidence="2 3" key="1">
    <citation type="submission" date="2017-03" db="EMBL/GenBank/DDBJ databases">
        <title>Genome of the blue death feigning beetle - Asbolus verrucosus.</title>
        <authorList>
            <person name="Rider S.D."/>
        </authorList>
    </citation>
    <scope>NUCLEOTIDE SEQUENCE [LARGE SCALE GENOMIC DNA]</scope>
    <source>
        <strain evidence="2">Butters</strain>
        <tissue evidence="2">Head and leg muscle</tissue>
    </source>
</reference>
<dbReference type="Proteomes" id="UP000292052">
    <property type="component" value="Unassembled WGS sequence"/>
</dbReference>
<dbReference type="Pfam" id="PF06218">
    <property type="entry name" value="NPR2"/>
    <property type="match status" value="1"/>
</dbReference>
<dbReference type="GO" id="GO:1904262">
    <property type="term" value="P:negative regulation of TORC1 signaling"/>
    <property type="evidence" value="ECO:0007669"/>
    <property type="project" value="TreeGrafter"/>
</dbReference>
<evidence type="ECO:0000313" key="2">
    <source>
        <dbReference type="EMBL" id="RZB40671.1"/>
    </source>
</evidence>
<keyword evidence="3" id="KW-1185">Reference proteome</keyword>
<dbReference type="PANTHER" id="PTHR12991:SF10">
    <property type="entry name" value="GATOR COMPLEX PROTEIN NPRL2"/>
    <property type="match status" value="1"/>
</dbReference>
<comment type="similarity">
    <text evidence="1">Belongs to the NPR2 family.</text>
</comment>
<dbReference type="GO" id="GO:0034198">
    <property type="term" value="P:cellular response to amino acid starvation"/>
    <property type="evidence" value="ECO:0007669"/>
    <property type="project" value="TreeGrafter"/>
</dbReference>